<dbReference type="Pfam" id="PF07385">
    <property type="entry name" value="Lyx_isomer"/>
    <property type="match status" value="1"/>
</dbReference>
<name>A8H4W4_SHEPA</name>
<dbReference type="RefSeq" id="WP_012155517.1">
    <property type="nucleotide sequence ID" value="NC_009901.1"/>
</dbReference>
<reference evidence="9 10" key="1">
    <citation type="submission" date="2007-10" db="EMBL/GenBank/DDBJ databases">
        <title>Complete sequence of Shewanella pealeana ATCC 700345.</title>
        <authorList>
            <consortium name="US DOE Joint Genome Institute"/>
            <person name="Copeland A."/>
            <person name="Lucas S."/>
            <person name="Lapidus A."/>
            <person name="Barry K."/>
            <person name="Glavina del Rio T."/>
            <person name="Dalin E."/>
            <person name="Tice H."/>
            <person name="Pitluck S."/>
            <person name="Chertkov O."/>
            <person name="Brettin T."/>
            <person name="Bruce D."/>
            <person name="Detter J.C."/>
            <person name="Han C."/>
            <person name="Schmutz J."/>
            <person name="Larimer F."/>
            <person name="Land M."/>
            <person name="Hauser L."/>
            <person name="Kyrpides N."/>
            <person name="Kim E."/>
            <person name="Zhao J.-S.Z."/>
            <person name="Manno D."/>
            <person name="Hawari J."/>
            <person name="Richardson P."/>
        </authorList>
    </citation>
    <scope>NUCLEOTIDE SEQUENCE [LARGE SCALE GENOMIC DNA]</scope>
    <source>
        <strain evidence="10">ATCC 700345 / ANG-SQ1</strain>
    </source>
</reference>
<dbReference type="OrthoDB" id="9781654at2"/>
<dbReference type="STRING" id="398579.Spea_2281"/>
<evidence type="ECO:0000256" key="6">
    <source>
        <dbReference type="ARBA" id="ARBA00044907"/>
    </source>
</evidence>
<dbReference type="Proteomes" id="UP000002608">
    <property type="component" value="Chromosome"/>
</dbReference>
<comment type="catalytic activity">
    <reaction evidence="6">
        <text>D-lyxose = D-xylulose</text>
        <dbReference type="Rhea" id="RHEA:14201"/>
        <dbReference type="ChEBI" id="CHEBI:16789"/>
        <dbReference type="ChEBI" id="CHEBI:17140"/>
        <dbReference type="EC" id="5.3.1.15"/>
    </reaction>
</comment>
<keyword evidence="2" id="KW-0479">Metal-binding</keyword>
<gene>
    <name evidence="9" type="ordered locus">Spea_2281</name>
</gene>
<evidence type="ECO:0000256" key="3">
    <source>
        <dbReference type="ARBA" id="ARBA00023211"/>
    </source>
</evidence>
<proteinExistence type="inferred from homology"/>
<keyword evidence="3" id="KW-0464">Manganese</keyword>
<dbReference type="EMBL" id="CP000851">
    <property type="protein sequence ID" value="ABV87601.1"/>
    <property type="molecule type" value="Genomic_DNA"/>
</dbReference>
<dbReference type="Gene3D" id="2.60.120.10">
    <property type="entry name" value="Jelly Rolls"/>
    <property type="match status" value="1"/>
</dbReference>
<dbReference type="InterPro" id="IPR014710">
    <property type="entry name" value="RmlC-like_jellyroll"/>
</dbReference>
<keyword evidence="5" id="KW-0119">Carbohydrate metabolism</keyword>
<protein>
    <recommendedName>
        <fullName evidence="8">D-lyxose ketol-isomerase</fullName>
        <ecNumber evidence="8">5.3.1.15</ecNumber>
    </recommendedName>
</protein>
<dbReference type="SUPFAM" id="SSF51182">
    <property type="entry name" value="RmlC-like cupins"/>
    <property type="match status" value="1"/>
</dbReference>
<evidence type="ECO:0000256" key="2">
    <source>
        <dbReference type="ARBA" id="ARBA00022723"/>
    </source>
</evidence>
<dbReference type="InterPro" id="IPR011051">
    <property type="entry name" value="RmlC_Cupin_sf"/>
</dbReference>
<evidence type="ECO:0000256" key="7">
    <source>
        <dbReference type="ARBA" id="ARBA00044951"/>
    </source>
</evidence>
<dbReference type="eggNOG" id="COG3822">
    <property type="taxonomic scope" value="Bacteria"/>
</dbReference>
<dbReference type="GO" id="GO:0047828">
    <property type="term" value="F:D-lyxose ketol-isomerase activity"/>
    <property type="evidence" value="ECO:0007669"/>
    <property type="project" value="UniProtKB-EC"/>
</dbReference>
<evidence type="ECO:0000256" key="4">
    <source>
        <dbReference type="ARBA" id="ARBA00023235"/>
    </source>
</evidence>
<keyword evidence="4" id="KW-0413">Isomerase</keyword>
<dbReference type="CDD" id="cd20308">
    <property type="entry name" value="cupin_YdaE"/>
    <property type="match status" value="1"/>
</dbReference>
<evidence type="ECO:0000256" key="1">
    <source>
        <dbReference type="ARBA" id="ARBA00001936"/>
    </source>
</evidence>
<evidence type="ECO:0000256" key="5">
    <source>
        <dbReference type="ARBA" id="ARBA00023277"/>
    </source>
</evidence>
<dbReference type="GO" id="GO:0046872">
    <property type="term" value="F:metal ion binding"/>
    <property type="evidence" value="ECO:0007669"/>
    <property type="project" value="UniProtKB-KW"/>
</dbReference>
<evidence type="ECO:0000256" key="8">
    <source>
        <dbReference type="ARBA" id="ARBA00044972"/>
    </source>
</evidence>
<dbReference type="AlphaFoldDB" id="A8H4W4"/>
<dbReference type="InterPro" id="IPR010864">
    <property type="entry name" value="D-lyxose_isomer"/>
</dbReference>
<dbReference type="EC" id="5.3.1.15" evidence="8"/>
<keyword evidence="10" id="KW-1185">Reference proteome</keyword>
<organism evidence="9 10">
    <name type="scientific">Shewanella pealeana (strain ATCC 700345 / ANG-SQ1)</name>
    <dbReference type="NCBI Taxonomy" id="398579"/>
    <lineage>
        <taxon>Bacteria</taxon>
        <taxon>Pseudomonadati</taxon>
        <taxon>Pseudomonadota</taxon>
        <taxon>Gammaproteobacteria</taxon>
        <taxon>Alteromonadales</taxon>
        <taxon>Shewanellaceae</taxon>
        <taxon>Shewanella</taxon>
    </lineage>
</organism>
<comment type="similarity">
    <text evidence="7">Belongs to the D-lyxose ketol-isomerase family.</text>
</comment>
<comment type="cofactor">
    <cofactor evidence="1">
        <name>Mn(2+)</name>
        <dbReference type="ChEBI" id="CHEBI:29035"/>
    </cofactor>
</comment>
<evidence type="ECO:0000313" key="10">
    <source>
        <dbReference type="Proteomes" id="UP000002608"/>
    </source>
</evidence>
<dbReference type="KEGG" id="spl:Spea_2281"/>
<accession>A8H4W4</accession>
<dbReference type="HOGENOM" id="CLU_1553334_0_0_6"/>
<evidence type="ECO:0000313" key="9">
    <source>
        <dbReference type="EMBL" id="ABV87601.1"/>
    </source>
</evidence>
<sequence length="174" mass="19721">MVNIREQIKQLVNLSGIFLTKHEIENIEITDFGLNNFNHAGLIVHTYINTERCCAKELIMLPHQICPEHVHPSIGTQQGKEETFRCRFGKVSVFIEGSVTQKPTVDLPKDTENYTVFHEVILERGEQLTLAPNSKHWFKAHSEGAVVSEFSTTSNDDADLFTNKAINRSSRLSL</sequence>